<dbReference type="SUPFAM" id="SSF53335">
    <property type="entry name" value="S-adenosyl-L-methionine-dependent methyltransferases"/>
    <property type="match status" value="1"/>
</dbReference>
<sequence length="281" mass="32340">MTATSLKETVWVDAWVRWERNSKEITDEVEEEGEEDDEDLPPPTETYTFTYPNPKCGTNDDDNITIEINGFHSDSEQSWCSTGLQLWRSSHHLCQHLVEEEATKLQDDTKQLRILEVGSGLGRCGLLAHRLSHDKVQTVLTDGDSETLKQLRKNVEQNTKDGDDTISCRQLLWGEEQAKIFLEQQQQQQQGEDDEKKEHKFDIVIGSDLVYVQSVIKPLFETVQVLLNDDDESKFLMAHCSRREGNEVDLHMVLDAAEEEGFKHEVLLEDDDISVFSFQRK</sequence>
<dbReference type="EMBL" id="CP001159">
    <property type="protein sequence ID" value="ACI64168.1"/>
    <property type="molecule type" value="Genomic_DNA"/>
</dbReference>
<dbReference type="PaxDb" id="35128-Thaps10965"/>
<dbReference type="OMA" id="DFLSDFM"/>
<dbReference type="Pfam" id="PF10294">
    <property type="entry name" value="Methyltransf_16"/>
    <property type="match status" value="1"/>
</dbReference>
<dbReference type="HOGENOM" id="CLU_065729_0_0_1"/>
<dbReference type="InterPro" id="IPR029063">
    <property type="entry name" value="SAM-dependent_MTases_sf"/>
</dbReference>
<keyword evidence="3" id="KW-1185">Reference proteome</keyword>
<dbReference type="eggNOG" id="KOG2497">
    <property type="taxonomic scope" value="Eukaryota"/>
</dbReference>
<dbReference type="AlphaFoldDB" id="B5YM08"/>
<reference evidence="2 3" key="2">
    <citation type="journal article" date="2008" name="Nature">
        <title>The Phaeodactylum genome reveals the evolutionary history of diatom genomes.</title>
        <authorList>
            <person name="Bowler C."/>
            <person name="Allen A.E."/>
            <person name="Badger J.H."/>
            <person name="Grimwood J."/>
            <person name="Jabbari K."/>
            <person name="Kuo A."/>
            <person name="Maheswari U."/>
            <person name="Martens C."/>
            <person name="Maumus F."/>
            <person name="Otillar R.P."/>
            <person name="Rayko E."/>
            <person name="Salamov A."/>
            <person name="Vandepoele K."/>
            <person name="Beszteri B."/>
            <person name="Gruber A."/>
            <person name="Heijde M."/>
            <person name="Katinka M."/>
            <person name="Mock T."/>
            <person name="Valentin K."/>
            <person name="Verret F."/>
            <person name="Berges J.A."/>
            <person name="Brownlee C."/>
            <person name="Cadoret J.P."/>
            <person name="Chiovitti A."/>
            <person name="Choi C.J."/>
            <person name="Coesel S."/>
            <person name="De Martino A."/>
            <person name="Detter J.C."/>
            <person name="Durkin C."/>
            <person name="Falciatore A."/>
            <person name="Fournet J."/>
            <person name="Haruta M."/>
            <person name="Huysman M.J."/>
            <person name="Jenkins B.D."/>
            <person name="Jiroutova K."/>
            <person name="Jorgensen R.E."/>
            <person name="Joubert Y."/>
            <person name="Kaplan A."/>
            <person name="Kroger N."/>
            <person name="Kroth P.G."/>
            <person name="La Roche J."/>
            <person name="Lindquist E."/>
            <person name="Lommer M."/>
            <person name="Martin-Jezequel V."/>
            <person name="Lopez P.J."/>
            <person name="Lucas S."/>
            <person name="Mangogna M."/>
            <person name="McGinnis K."/>
            <person name="Medlin L.K."/>
            <person name="Montsant A."/>
            <person name="Oudot-Le Secq M.P."/>
            <person name="Napoli C."/>
            <person name="Obornik M."/>
            <person name="Parker M.S."/>
            <person name="Petit J.L."/>
            <person name="Porcel B.M."/>
            <person name="Poulsen N."/>
            <person name="Robison M."/>
            <person name="Rychlewski L."/>
            <person name="Rynearson T.A."/>
            <person name="Schmutz J."/>
            <person name="Shapiro H."/>
            <person name="Siaut M."/>
            <person name="Stanley M."/>
            <person name="Sussman M.R."/>
            <person name="Taylor A.R."/>
            <person name="Vardi A."/>
            <person name="von Dassow P."/>
            <person name="Vyverman W."/>
            <person name="Willis A."/>
            <person name="Wyrwicz L.S."/>
            <person name="Rokhsar D.S."/>
            <person name="Weissenbach J."/>
            <person name="Armbrust E.V."/>
            <person name="Green B.R."/>
            <person name="Van de Peer Y."/>
            <person name="Grigoriev I.V."/>
        </authorList>
    </citation>
    <scope>NUCLEOTIDE SEQUENCE [LARGE SCALE GENOMIC DNA]</scope>
    <source>
        <strain evidence="2 3">CCMP1335</strain>
    </source>
</reference>
<proteinExistence type="predicted"/>
<dbReference type="InParanoid" id="B5YM08"/>
<dbReference type="PANTHER" id="PTHR14614:SF132">
    <property type="entry name" value="PROTEIN-LYSINE METHYLTRANSFERASE C42C1.13"/>
    <property type="match status" value="1"/>
</dbReference>
<gene>
    <name evidence="2" type="ORF">THAPS_10965</name>
</gene>
<dbReference type="GeneID" id="7444800"/>
<feature type="compositionally biased region" description="Acidic residues" evidence="1">
    <location>
        <begin position="27"/>
        <end position="40"/>
    </location>
</feature>
<feature type="region of interest" description="Disordered" evidence="1">
    <location>
        <begin position="22"/>
        <end position="46"/>
    </location>
</feature>
<evidence type="ECO:0000313" key="2">
    <source>
        <dbReference type="EMBL" id="ACI64168.1"/>
    </source>
</evidence>
<dbReference type="Gene3D" id="3.40.50.150">
    <property type="entry name" value="Vaccinia Virus protein VP39"/>
    <property type="match status" value="1"/>
</dbReference>
<evidence type="ECO:0000256" key="1">
    <source>
        <dbReference type="SAM" id="MobiDB-lite"/>
    </source>
</evidence>
<dbReference type="InterPro" id="IPR019410">
    <property type="entry name" value="Methyltransf_16"/>
</dbReference>
<accession>B5YM08</accession>
<dbReference type="PANTHER" id="PTHR14614">
    <property type="entry name" value="HEPATOCELLULAR CARCINOMA-ASSOCIATED ANTIGEN"/>
    <property type="match status" value="1"/>
</dbReference>
<reference evidence="2 3" key="1">
    <citation type="journal article" date="2004" name="Science">
        <title>The genome of the diatom Thalassiosira pseudonana: ecology, evolution, and metabolism.</title>
        <authorList>
            <person name="Armbrust E.V."/>
            <person name="Berges J.A."/>
            <person name="Bowler C."/>
            <person name="Green B.R."/>
            <person name="Martinez D."/>
            <person name="Putnam N.H."/>
            <person name="Zhou S."/>
            <person name="Allen A.E."/>
            <person name="Apt K.E."/>
            <person name="Bechner M."/>
            <person name="Brzezinski M.A."/>
            <person name="Chaal B.K."/>
            <person name="Chiovitti A."/>
            <person name="Davis A.K."/>
            <person name="Demarest M.S."/>
            <person name="Detter J.C."/>
            <person name="Glavina T."/>
            <person name="Goodstein D."/>
            <person name="Hadi M.Z."/>
            <person name="Hellsten U."/>
            <person name="Hildebrand M."/>
            <person name="Jenkins B.D."/>
            <person name="Jurka J."/>
            <person name="Kapitonov V.V."/>
            <person name="Kroger N."/>
            <person name="Lau W.W."/>
            <person name="Lane T.W."/>
            <person name="Larimer F.W."/>
            <person name="Lippmeier J.C."/>
            <person name="Lucas S."/>
            <person name="Medina M."/>
            <person name="Montsant A."/>
            <person name="Obornik M."/>
            <person name="Parker M.S."/>
            <person name="Palenik B."/>
            <person name="Pazour G.J."/>
            <person name="Richardson P.M."/>
            <person name="Rynearson T.A."/>
            <person name="Saito M.A."/>
            <person name="Schwartz D.C."/>
            <person name="Thamatrakoln K."/>
            <person name="Valentin K."/>
            <person name="Vardi A."/>
            <person name="Wilkerson F.P."/>
            <person name="Rokhsar D.S."/>
        </authorList>
    </citation>
    <scope>NUCLEOTIDE SEQUENCE [LARGE SCALE GENOMIC DNA]</scope>
    <source>
        <strain evidence="2 3">CCMP1335</strain>
    </source>
</reference>
<organism evidence="2 3">
    <name type="scientific">Thalassiosira pseudonana</name>
    <name type="common">Marine diatom</name>
    <name type="synonym">Cyclotella nana</name>
    <dbReference type="NCBI Taxonomy" id="35128"/>
    <lineage>
        <taxon>Eukaryota</taxon>
        <taxon>Sar</taxon>
        <taxon>Stramenopiles</taxon>
        <taxon>Ochrophyta</taxon>
        <taxon>Bacillariophyta</taxon>
        <taxon>Coscinodiscophyceae</taxon>
        <taxon>Thalassiosirophycidae</taxon>
        <taxon>Thalassiosirales</taxon>
        <taxon>Thalassiosiraceae</taxon>
        <taxon>Thalassiosira</taxon>
    </lineage>
</organism>
<name>B5YM08_THAPS</name>
<dbReference type="STRING" id="35128.B5YM08"/>
<protein>
    <submittedName>
        <fullName evidence="2">Uncharacterized protein</fullName>
    </submittedName>
</protein>
<dbReference type="Proteomes" id="UP000001449">
    <property type="component" value="Chromosome 18"/>
</dbReference>
<dbReference type="RefSeq" id="XP_002295451.1">
    <property type="nucleotide sequence ID" value="XM_002295415.1"/>
</dbReference>
<dbReference type="GO" id="GO:0008276">
    <property type="term" value="F:protein methyltransferase activity"/>
    <property type="evidence" value="ECO:0000318"/>
    <property type="project" value="GO_Central"/>
</dbReference>
<dbReference type="KEGG" id="tps:THAPS_10965"/>
<evidence type="ECO:0000313" key="3">
    <source>
        <dbReference type="Proteomes" id="UP000001449"/>
    </source>
</evidence>